<accession>A0A6N7S5Y3</accession>
<dbReference type="AlphaFoldDB" id="A0A6N7S5Y3"/>
<protein>
    <submittedName>
        <fullName evidence="1">Uncharacterized protein</fullName>
    </submittedName>
</protein>
<reference evidence="3 4" key="1">
    <citation type="journal article" date="2019" name="Nat. Med.">
        <title>A library of human gut bacterial isolates paired with longitudinal multiomics data enables mechanistic microbiome research.</title>
        <authorList>
            <person name="Poyet M."/>
            <person name="Groussin M."/>
            <person name="Gibbons S.M."/>
            <person name="Avila-Pacheco J."/>
            <person name="Jiang X."/>
            <person name="Kearney S.M."/>
            <person name="Perrotta A.R."/>
            <person name="Berdy B."/>
            <person name="Zhao S."/>
            <person name="Lieberman T.D."/>
            <person name="Swanson P.K."/>
            <person name="Smith M."/>
            <person name="Roesemann S."/>
            <person name="Alexander J.E."/>
            <person name="Rich S.A."/>
            <person name="Livny J."/>
            <person name="Vlamakis H."/>
            <person name="Clish C."/>
            <person name="Bullock K."/>
            <person name="Deik A."/>
            <person name="Scott J."/>
            <person name="Pierce K.A."/>
            <person name="Xavier R.J."/>
            <person name="Alm E.J."/>
        </authorList>
    </citation>
    <scope>NUCLEOTIDE SEQUENCE [LARGE SCALE GENOMIC DNA]</scope>
    <source>
        <strain evidence="1 3">BIOML-A4</strain>
        <strain evidence="2 4">BIOML-A5</strain>
    </source>
</reference>
<evidence type="ECO:0000313" key="4">
    <source>
        <dbReference type="Proteomes" id="UP000480929"/>
    </source>
</evidence>
<organism evidence="1 3">
    <name type="scientific">Holdemania massiliensis</name>
    <dbReference type="NCBI Taxonomy" id="1468449"/>
    <lineage>
        <taxon>Bacteria</taxon>
        <taxon>Bacillati</taxon>
        <taxon>Bacillota</taxon>
        <taxon>Erysipelotrichia</taxon>
        <taxon>Erysipelotrichales</taxon>
        <taxon>Erysipelotrichaceae</taxon>
        <taxon>Holdemania</taxon>
    </lineage>
</organism>
<dbReference type="RefSeq" id="WP_154238601.1">
    <property type="nucleotide sequence ID" value="NZ_WKPI01000010.1"/>
</dbReference>
<dbReference type="Proteomes" id="UP000480929">
    <property type="component" value="Unassembled WGS sequence"/>
</dbReference>
<evidence type="ECO:0000313" key="2">
    <source>
        <dbReference type="EMBL" id="MSC32962.1"/>
    </source>
</evidence>
<keyword evidence="4" id="KW-1185">Reference proteome</keyword>
<dbReference type="EMBL" id="WKPJ01000009">
    <property type="protein sequence ID" value="MSA89284.1"/>
    <property type="molecule type" value="Genomic_DNA"/>
</dbReference>
<sequence>MWQFIQQALLMILSAGSGYAVWLLQQNHSMKKRLQEKDKEINDKQDAKIGLLIAASVTTLRIQIIDYHDKYMARGSMPLYAKDNLIEMYKAYHEMGGNGAMTKFYNDLMALPEK</sequence>
<dbReference type="EMBL" id="WKPI01000010">
    <property type="protein sequence ID" value="MSC32962.1"/>
    <property type="molecule type" value="Genomic_DNA"/>
</dbReference>
<name>A0A6N7S5Y3_9FIRM</name>
<comment type="caution">
    <text evidence="1">The sequence shown here is derived from an EMBL/GenBank/DDBJ whole genome shotgun (WGS) entry which is preliminary data.</text>
</comment>
<evidence type="ECO:0000313" key="1">
    <source>
        <dbReference type="EMBL" id="MSA89284.1"/>
    </source>
</evidence>
<dbReference type="OrthoDB" id="2051266at2"/>
<gene>
    <name evidence="2" type="ORF">GKD88_07495</name>
    <name evidence="1" type="ORF">GKE08_08090</name>
</gene>
<dbReference type="Proteomes" id="UP000433575">
    <property type="component" value="Unassembled WGS sequence"/>
</dbReference>
<evidence type="ECO:0000313" key="3">
    <source>
        <dbReference type="Proteomes" id="UP000433575"/>
    </source>
</evidence>
<proteinExistence type="predicted"/>